<dbReference type="Pfam" id="PF14361">
    <property type="entry name" value="RsbRD_N"/>
    <property type="match status" value="1"/>
</dbReference>
<dbReference type="InterPro" id="IPR025736">
    <property type="entry name" value="PucR_C-HTH_dom"/>
</dbReference>
<evidence type="ECO:0000256" key="1">
    <source>
        <dbReference type="ARBA" id="ARBA00006754"/>
    </source>
</evidence>
<proteinExistence type="inferred from homology"/>
<evidence type="ECO:0000313" key="6">
    <source>
        <dbReference type="Proteomes" id="UP000438182"/>
    </source>
</evidence>
<sequence>MTIHDDVVAAPTEPRPSTAGLFRGLLVSVDRLADRVVAQILAGEHAYVEAAIPEGALRRIVAVNIAALLRSMSGDGVALEPARDAGRLKAEYGIPLASLLHAYRLAGLALWDEMVASAAAEHRSEELLRASSDVWGIIDRFSGVAADAYREVTDERARRDQHSRSILLLALLDADTPTREAAGILRTLGLAERGLFVVVTAELDGSGADPLPGIEEKLRRRGLGSSWSTWSAEEVGVVACRTAAEAAAVFEAVSAVATTRAGVSTAVPAIAGAAAALGEARLALECLPRGAAGAHRYGSAPLDALLVADPRRADELRSRVLGGLDASPDAALLLDTLEVWFQANGSTSEAALVLHCHRNTVGHRLHRIEELTGRSVARHSDAAELYAALRAARLGWGASVQEAARTAASSLAS</sequence>
<name>A0A6I4NRD3_9MICO</name>
<dbReference type="InterPro" id="IPR051448">
    <property type="entry name" value="CdaR-like_regulators"/>
</dbReference>
<comment type="similarity">
    <text evidence="1">Belongs to the CdaR family.</text>
</comment>
<feature type="domain" description="RsbT co-antagonist protein RsbRD N-terminal" evidence="3">
    <location>
        <begin position="30"/>
        <end position="164"/>
    </location>
</feature>
<dbReference type="InterPro" id="IPR041522">
    <property type="entry name" value="CdaR_GGDEF"/>
</dbReference>
<accession>A0A6I4NRD3</accession>
<evidence type="ECO:0000313" key="5">
    <source>
        <dbReference type="EMBL" id="MWB96986.1"/>
    </source>
</evidence>
<dbReference type="Proteomes" id="UP000438182">
    <property type="component" value="Unassembled WGS sequence"/>
</dbReference>
<feature type="domain" description="CdaR GGDEF-like" evidence="4">
    <location>
        <begin position="180"/>
        <end position="285"/>
    </location>
</feature>
<evidence type="ECO:0000259" key="4">
    <source>
        <dbReference type="Pfam" id="PF17853"/>
    </source>
</evidence>
<feature type="domain" description="PucR C-terminal helix-turn-helix" evidence="2">
    <location>
        <begin position="333"/>
        <end position="391"/>
    </location>
</feature>
<dbReference type="Gene3D" id="1.10.10.2840">
    <property type="entry name" value="PucR C-terminal helix-turn-helix domain"/>
    <property type="match status" value="1"/>
</dbReference>
<dbReference type="EMBL" id="WSTA01000001">
    <property type="protein sequence ID" value="MWB96986.1"/>
    <property type="molecule type" value="Genomic_DNA"/>
</dbReference>
<dbReference type="Pfam" id="PF17853">
    <property type="entry name" value="GGDEF_2"/>
    <property type="match status" value="1"/>
</dbReference>
<protein>
    <submittedName>
        <fullName evidence="5">PucR family transcriptional regulator</fullName>
    </submittedName>
</protein>
<gene>
    <name evidence="5" type="ORF">GB864_00215</name>
</gene>
<reference evidence="5 6" key="1">
    <citation type="submission" date="2019-12" db="EMBL/GenBank/DDBJ databases">
        <authorList>
            <person name="Kim Y.S."/>
        </authorList>
    </citation>
    <scope>NUCLEOTIDE SEQUENCE [LARGE SCALE GENOMIC DNA]</scope>
    <source>
        <strain evidence="5 6">MMS17-SY077</strain>
    </source>
</reference>
<dbReference type="PANTHER" id="PTHR33744">
    <property type="entry name" value="CARBOHYDRATE DIACID REGULATOR"/>
    <property type="match status" value="1"/>
</dbReference>
<evidence type="ECO:0000259" key="3">
    <source>
        <dbReference type="Pfam" id="PF14361"/>
    </source>
</evidence>
<organism evidence="5 6">
    <name type="scientific">Agromyces seonyuensis</name>
    <dbReference type="NCBI Taxonomy" id="2662446"/>
    <lineage>
        <taxon>Bacteria</taxon>
        <taxon>Bacillati</taxon>
        <taxon>Actinomycetota</taxon>
        <taxon>Actinomycetes</taxon>
        <taxon>Micrococcales</taxon>
        <taxon>Microbacteriaceae</taxon>
        <taxon>Agromyces</taxon>
    </lineage>
</organism>
<dbReference type="AlphaFoldDB" id="A0A6I4NRD3"/>
<dbReference type="PANTHER" id="PTHR33744:SF1">
    <property type="entry name" value="DNA-BINDING TRANSCRIPTIONAL ACTIVATOR ADER"/>
    <property type="match status" value="1"/>
</dbReference>
<dbReference type="InterPro" id="IPR042070">
    <property type="entry name" value="PucR_C-HTH_sf"/>
</dbReference>
<evidence type="ECO:0000259" key="2">
    <source>
        <dbReference type="Pfam" id="PF13556"/>
    </source>
</evidence>
<dbReference type="RefSeq" id="WP_160422262.1">
    <property type="nucleotide sequence ID" value="NZ_WSTA01000001.1"/>
</dbReference>
<dbReference type="InterPro" id="IPR025751">
    <property type="entry name" value="RsbRD_N_dom"/>
</dbReference>
<comment type="caution">
    <text evidence="5">The sequence shown here is derived from an EMBL/GenBank/DDBJ whole genome shotgun (WGS) entry which is preliminary data.</text>
</comment>
<dbReference type="Pfam" id="PF13556">
    <property type="entry name" value="HTH_30"/>
    <property type="match status" value="1"/>
</dbReference>
<keyword evidence="6" id="KW-1185">Reference proteome</keyword>